<protein>
    <recommendedName>
        <fullName evidence="9">L-type lectin-like domain-containing protein</fullName>
    </recommendedName>
</protein>
<dbReference type="Gene3D" id="2.60.120.200">
    <property type="match status" value="1"/>
</dbReference>
<dbReference type="GO" id="GO:0005789">
    <property type="term" value="C:endoplasmic reticulum membrane"/>
    <property type="evidence" value="ECO:0007669"/>
    <property type="project" value="TreeGrafter"/>
</dbReference>
<evidence type="ECO:0000256" key="4">
    <source>
        <dbReference type="ARBA" id="ARBA00022989"/>
    </source>
</evidence>
<dbReference type="GO" id="GO:0005537">
    <property type="term" value="F:D-mannose binding"/>
    <property type="evidence" value="ECO:0007669"/>
    <property type="project" value="TreeGrafter"/>
</dbReference>
<evidence type="ECO:0000259" key="9">
    <source>
        <dbReference type="PROSITE" id="PS51328"/>
    </source>
</evidence>
<dbReference type="AlphaFoldDB" id="A0AAQ3MBY6"/>
<dbReference type="PANTHER" id="PTHR12223:SF28">
    <property type="entry name" value="LECTIN, MANNOSE BINDING 1 LIKE"/>
    <property type="match status" value="1"/>
</dbReference>
<evidence type="ECO:0000256" key="7">
    <source>
        <dbReference type="SAM" id="Phobius"/>
    </source>
</evidence>
<feature type="transmembrane region" description="Helical" evidence="7">
    <location>
        <begin position="390"/>
        <end position="411"/>
    </location>
</feature>
<evidence type="ECO:0000313" key="10">
    <source>
        <dbReference type="EMBL" id="WPH04882.1"/>
    </source>
</evidence>
<dbReference type="InterPro" id="IPR005052">
    <property type="entry name" value="Lectin_leg"/>
</dbReference>
<feature type="signal peptide" evidence="8">
    <location>
        <begin position="1"/>
        <end position="19"/>
    </location>
</feature>
<keyword evidence="11" id="KW-1185">Reference proteome</keyword>
<keyword evidence="2 7" id="KW-0812">Transmembrane</keyword>
<proteinExistence type="predicted"/>
<feature type="coiled-coil region" evidence="6">
    <location>
        <begin position="324"/>
        <end position="363"/>
    </location>
</feature>
<organism evidence="10 11">
    <name type="scientific">Acrodontium crateriforme</name>
    <dbReference type="NCBI Taxonomy" id="150365"/>
    <lineage>
        <taxon>Eukaryota</taxon>
        <taxon>Fungi</taxon>
        <taxon>Dikarya</taxon>
        <taxon>Ascomycota</taxon>
        <taxon>Pezizomycotina</taxon>
        <taxon>Dothideomycetes</taxon>
        <taxon>Dothideomycetidae</taxon>
        <taxon>Mycosphaerellales</taxon>
        <taxon>Teratosphaeriaceae</taxon>
        <taxon>Acrodontium</taxon>
    </lineage>
</organism>
<evidence type="ECO:0000256" key="1">
    <source>
        <dbReference type="ARBA" id="ARBA00004479"/>
    </source>
</evidence>
<dbReference type="InterPro" id="IPR051136">
    <property type="entry name" value="Intracellular_Lectin-GPT"/>
</dbReference>
<dbReference type="SUPFAM" id="SSF49899">
    <property type="entry name" value="Concanavalin A-like lectins/glucanases"/>
    <property type="match status" value="1"/>
</dbReference>
<evidence type="ECO:0000256" key="8">
    <source>
        <dbReference type="SAM" id="SignalP"/>
    </source>
</evidence>
<dbReference type="PROSITE" id="PS51328">
    <property type="entry name" value="L_LECTIN_LIKE"/>
    <property type="match status" value="1"/>
</dbReference>
<dbReference type="GO" id="GO:0006888">
    <property type="term" value="P:endoplasmic reticulum to Golgi vesicle-mediated transport"/>
    <property type="evidence" value="ECO:0007669"/>
    <property type="project" value="TreeGrafter"/>
</dbReference>
<dbReference type="GO" id="GO:0030134">
    <property type="term" value="C:COPII-coated ER to Golgi transport vesicle"/>
    <property type="evidence" value="ECO:0007669"/>
    <property type="project" value="TreeGrafter"/>
</dbReference>
<dbReference type="PANTHER" id="PTHR12223">
    <property type="entry name" value="VESICULAR MANNOSE-BINDING LECTIN"/>
    <property type="match status" value="1"/>
</dbReference>
<evidence type="ECO:0000256" key="2">
    <source>
        <dbReference type="ARBA" id="ARBA00022692"/>
    </source>
</evidence>
<sequence>MLRTVSLAGLAVLASTVTANYFTDKHSFGLYTPISQDNRNIPEWQANGEGHNIQVLSDRVILTPPYPGNTRGSLWGDAMADTPEWAAELEFRASGQDGGSGSLQVWYVADKKAVGLNSVNTVHHFDGLAIVVDQYGHTGGKVRAFLNDGTKDFSRERIDSLVFGSCDFAYRNRGWPSRIKITHQDGLKVTVDDRDCFQTDRVQLPKTNYFGITGTTGDNPDSFEVTKFIVTTPEPHHHYNTPTSGQGVPNMDNMKSNIMPGSPAMQPDHDADEFKTQSAQFEDLHNRLQGMQHSLLTIFGELNTISGKVDHQKDNMPRNNDDLMNRINSRVESMERMLVMMESRDYERKLNNMQRSVDDLKRSLDSIKGGLAGELHEKLGHVITSAAPRMGTFVGVIVAVQILLAIAYVVYKRRINSMPKKYL</sequence>
<keyword evidence="3 8" id="KW-0732">Signal</keyword>
<dbReference type="EMBL" id="CP138593">
    <property type="protein sequence ID" value="WPH04882.1"/>
    <property type="molecule type" value="Genomic_DNA"/>
</dbReference>
<accession>A0AAQ3MBY6</accession>
<evidence type="ECO:0000256" key="3">
    <source>
        <dbReference type="ARBA" id="ARBA00022729"/>
    </source>
</evidence>
<dbReference type="Pfam" id="PF03388">
    <property type="entry name" value="Lectin_leg-like"/>
    <property type="match status" value="1"/>
</dbReference>
<evidence type="ECO:0000256" key="6">
    <source>
        <dbReference type="SAM" id="Coils"/>
    </source>
</evidence>
<feature type="chain" id="PRO_5042903561" description="L-type lectin-like domain-containing protein" evidence="8">
    <location>
        <begin position="20"/>
        <end position="423"/>
    </location>
</feature>
<name>A0AAQ3MBY6_9PEZI</name>
<dbReference type="GO" id="GO:0000139">
    <property type="term" value="C:Golgi membrane"/>
    <property type="evidence" value="ECO:0007669"/>
    <property type="project" value="TreeGrafter"/>
</dbReference>
<keyword evidence="6" id="KW-0175">Coiled coil</keyword>
<reference evidence="10 11" key="1">
    <citation type="submission" date="2023-11" db="EMBL/GenBank/DDBJ databases">
        <title>An acidophilic fungus is an integral part of prey digestion in a carnivorous sundew plant.</title>
        <authorList>
            <person name="Tsai I.J."/>
        </authorList>
    </citation>
    <scope>NUCLEOTIDE SEQUENCE [LARGE SCALE GENOMIC DNA]</scope>
    <source>
        <strain evidence="10">169a</strain>
    </source>
</reference>
<comment type="subcellular location">
    <subcellularLocation>
        <location evidence="1">Membrane</location>
        <topology evidence="1">Single-pass type I membrane protein</topology>
    </subcellularLocation>
</comment>
<dbReference type="Proteomes" id="UP001303373">
    <property type="component" value="Chromosome 14"/>
</dbReference>
<keyword evidence="4 7" id="KW-1133">Transmembrane helix</keyword>
<keyword evidence="5 7" id="KW-0472">Membrane</keyword>
<feature type="domain" description="L-type lectin-like" evidence="9">
    <location>
        <begin position="22"/>
        <end position="233"/>
    </location>
</feature>
<dbReference type="InterPro" id="IPR013320">
    <property type="entry name" value="ConA-like_dom_sf"/>
</dbReference>
<evidence type="ECO:0000256" key="5">
    <source>
        <dbReference type="ARBA" id="ARBA00023136"/>
    </source>
</evidence>
<evidence type="ECO:0000313" key="11">
    <source>
        <dbReference type="Proteomes" id="UP001303373"/>
    </source>
</evidence>
<gene>
    <name evidence="10" type="ORF">R9X50_00777900</name>
</gene>
<dbReference type="GO" id="GO:0005793">
    <property type="term" value="C:endoplasmic reticulum-Golgi intermediate compartment"/>
    <property type="evidence" value="ECO:0007669"/>
    <property type="project" value="TreeGrafter"/>
</dbReference>